<name>A0AAV8WD60_9CUCU</name>
<comment type="subcellular location">
    <subcellularLocation>
        <location evidence="2">Cytoplasm</location>
        <location evidence="2">Stress granule</location>
    </subcellularLocation>
    <subcellularLocation>
        <location evidence="1">Nucleus</location>
    </subcellularLocation>
</comment>
<evidence type="ECO:0000256" key="4">
    <source>
        <dbReference type="ARBA" id="ARBA00022490"/>
    </source>
</evidence>
<feature type="compositionally biased region" description="Polar residues" evidence="6">
    <location>
        <begin position="11"/>
        <end position="25"/>
    </location>
</feature>
<feature type="compositionally biased region" description="Basic and acidic residues" evidence="6">
    <location>
        <begin position="26"/>
        <end position="37"/>
    </location>
</feature>
<dbReference type="EMBL" id="JANEYG010000002">
    <property type="protein sequence ID" value="KAJ8924549.1"/>
    <property type="molecule type" value="Genomic_DNA"/>
</dbReference>
<feature type="region of interest" description="Disordered" evidence="6">
    <location>
        <begin position="1"/>
        <end position="76"/>
    </location>
</feature>
<evidence type="ECO:0000313" key="7">
    <source>
        <dbReference type="EMBL" id="KAJ8924549.1"/>
    </source>
</evidence>
<sequence>MYNIKGPSKIVTKTTTRRGISQTMDNYRDHNRNRLMESDQYDSTVPKPVFHKDVIKKQSPGGPKQETSQENISPQHEEIIKFVHESWNAVCSELDQENGDSDDSASPHSEHSICYYEDEPCLSLQDFKPFDLESWWGKRLYAYITNSVNSKN</sequence>
<evidence type="ECO:0000256" key="3">
    <source>
        <dbReference type="ARBA" id="ARBA00010821"/>
    </source>
</evidence>
<evidence type="ECO:0000256" key="1">
    <source>
        <dbReference type="ARBA" id="ARBA00004123"/>
    </source>
</evidence>
<proteinExistence type="inferred from homology"/>
<keyword evidence="5" id="KW-0539">Nucleus</keyword>
<gene>
    <name evidence="7" type="ORF">NQ315_000698</name>
</gene>
<evidence type="ECO:0000256" key="5">
    <source>
        <dbReference type="ARBA" id="ARBA00023242"/>
    </source>
</evidence>
<comment type="caution">
    <text evidence="7">The sequence shown here is derived from an EMBL/GenBank/DDBJ whole genome shotgun (WGS) entry which is preliminary data.</text>
</comment>
<feature type="compositionally biased region" description="Polar residues" evidence="6">
    <location>
        <begin position="65"/>
        <end position="74"/>
    </location>
</feature>
<dbReference type="GO" id="GO:0010494">
    <property type="term" value="C:cytoplasmic stress granule"/>
    <property type="evidence" value="ECO:0007669"/>
    <property type="project" value="UniProtKB-SubCell"/>
</dbReference>
<dbReference type="AlphaFoldDB" id="A0AAV8WD60"/>
<accession>A0AAV8WD60</accession>
<dbReference type="InterPro" id="IPR029428">
    <property type="entry name" value="MCRIP"/>
</dbReference>
<evidence type="ECO:0000256" key="2">
    <source>
        <dbReference type="ARBA" id="ARBA00004210"/>
    </source>
</evidence>
<reference evidence="7 8" key="1">
    <citation type="journal article" date="2023" name="Insect Mol. Biol.">
        <title>Genome sequencing provides insights into the evolution of gene families encoding plant cell wall-degrading enzymes in longhorned beetles.</title>
        <authorList>
            <person name="Shin N.R."/>
            <person name="Okamura Y."/>
            <person name="Kirsch R."/>
            <person name="Pauchet Y."/>
        </authorList>
    </citation>
    <scope>NUCLEOTIDE SEQUENCE [LARGE SCALE GENOMIC DNA]</scope>
    <source>
        <strain evidence="7">EAD_L_NR</strain>
    </source>
</reference>
<dbReference type="Proteomes" id="UP001159042">
    <property type="component" value="Unassembled WGS sequence"/>
</dbReference>
<keyword evidence="4" id="KW-0963">Cytoplasm</keyword>
<evidence type="ECO:0000313" key="8">
    <source>
        <dbReference type="Proteomes" id="UP001159042"/>
    </source>
</evidence>
<keyword evidence="8" id="KW-1185">Reference proteome</keyword>
<dbReference type="Pfam" id="PF14799">
    <property type="entry name" value="FAM195"/>
    <property type="match status" value="1"/>
</dbReference>
<evidence type="ECO:0000256" key="6">
    <source>
        <dbReference type="SAM" id="MobiDB-lite"/>
    </source>
</evidence>
<evidence type="ECO:0008006" key="9">
    <source>
        <dbReference type="Google" id="ProtNLM"/>
    </source>
</evidence>
<protein>
    <recommendedName>
        <fullName evidence="9">MAPK regulated corepressor interacting protein 2</fullName>
    </recommendedName>
</protein>
<dbReference type="GO" id="GO:0005634">
    <property type="term" value="C:nucleus"/>
    <property type="evidence" value="ECO:0007669"/>
    <property type="project" value="UniProtKB-SubCell"/>
</dbReference>
<organism evidence="7 8">
    <name type="scientific">Exocentrus adspersus</name>
    <dbReference type="NCBI Taxonomy" id="1586481"/>
    <lineage>
        <taxon>Eukaryota</taxon>
        <taxon>Metazoa</taxon>
        <taxon>Ecdysozoa</taxon>
        <taxon>Arthropoda</taxon>
        <taxon>Hexapoda</taxon>
        <taxon>Insecta</taxon>
        <taxon>Pterygota</taxon>
        <taxon>Neoptera</taxon>
        <taxon>Endopterygota</taxon>
        <taxon>Coleoptera</taxon>
        <taxon>Polyphaga</taxon>
        <taxon>Cucujiformia</taxon>
        <taxon>Chrysomeloidea</taxon>
        <taxon>Cerambycidae</taxon>
        <taxon>Lamiinae</taxon>
        <taxon>Acanthocinini</taxon>
        <taxon>Exocentrus</taxon>
    </lineage>
</organism>
<comment type="similarity">
    <text evidence="3">Belongs to the MCRIP family.</text>
</comment>